<dbReference type="GO" id="GO:0006281">
    <property type="term" value="P:DNA repair"/>
    <property type="evidence" value="ECO:0007669"/>
    <property type="project" value="UniProtKB-KW"/>
</dbReference>
<gene>
    <name evidence="13" type="primary">nudG_2</name>
    <name evidence="13" type="ORF">SAMEA4412692_00661</name>
</gene>
<evidence type="ECO:0000256" key="2">
    <source>
        <dbReference type="ARBA" id="ARBA00005582"/>
    </source>
</evidence>
<evidence type="ECO:0000256" key="6">
    <source>
        <dbReference type="ARBA" id="ARBA00022763"/>
    </source>
</evidence>
<comment type="cofactor">
    <cofactor evidence="1">
        <name>Mg(2+)</name>
        <dbReference type="ChEBI" id="CHEBI:18420"/>
    </cofactor>
</comment>
<dbReference type="PROSITE" id="PS51462">
    <property type="entry name" value="NUDIX"/>
    <property type="match status" value="1"/>
</dbReference>
<dbReference type="EC" id="3.6.1.55" evidence="11"/>
<dbReference type="GO" id="GO:0008413">
    <property type="term" value="F:8-oxo-7,8-dihydroguanosine triphosphate pyrophosphatase activity"/>
    <property type="evidence" value="ECO:0007669"/>
    <property type="project" value="TreeGrafter"/>
</dbReference>
<comment type="similarity">
    <text evidence="2">Belongs to the Nudix hydrolase family.</text>
</comment>
<dbReference type="Gene3D" id="3.90.79.10">
    <property type="entry name" value="Nucleoside Triphosphate Pyrophosphohydrolase"/>
    <property type="match status" value="1"/>
</dbReference>
<dbReference type="PANTHER" id="PTHR47707:SF1">
    <property type="entry name" value="NUDIX HYDROLASE FAMILY PROTEIN"/>
    <property type="match status" value="1"/>
</dbReference>
<reference evidence="13 14" key="1">
    <citation type="submission" date="2017-06" db="EMBL/GenBank/DDBJ databases">
        <authorList>
            <consortium name="Pathogen Informatics"/>
        </authorList>
    </citation>
    <scope>NUCLEOTIDE SEQUENCE [LARGE SCALE GENOMIC DNA]</scope>
    <source>
        <strain evidence="13 14">NCTC13788</strain>
    </source>
</reference>
<evidence type="ECO:0000256" key="5">
    <source>
        <dbReference type="ARBA" id="ARBA00022723"/>
    </source>
</evidence>
<evidence type="ECO:0000256" key="4">
    <source>
        <dbReference type="ARBA" id="ARBA00022705"/>
    </source>
</evidence>
<sequence length="149" mass="17279">MSKNHFKLYAAVFPIIQDQNGNILLHRRQNTGYMDGFWDLAGTGHIDPNETATEALIRECQEELGIEIQAEALELIHTVHRTGQEDDFPYIYLYFKVSDFNGKPQIMEEKKNAELVWFAPDHLPDLMIEDRKIAILKALAGTIYQEWRT</sequence>
<dbReference type="SUPFAM" id="SSF55811">
    <property type="entry name" value="Nudix"/>
    <property type="match status" value="1"/>
</dbReference>
<dbReference type="InterPro" id="IPR015797">
    <property type="entry name" value="NUDIX_hydrolase-like_dom_sf"/>
</dbReference>
<evidence type="ECO:0000256" key="1">
    <source>
        <dbReference type="ARBA" id="ARBA00001946"/>
    </source>
</evidence>
<protein>
    <recommendedName>
        <fullName evidence="11">8-oxo-dGTP diphosphatase</fullName>
        <ecNumber evidence="11">3.6.1.55</ecNumber>
    </recommendedName>
</protein>
<evidence type="ECO:0000313" key="14">
    <source>
        <dbReference type="Proteomes" id="UP000215185"/>
    </source>
</evidence>
<dbReference type="GO" id="GO:0044715">
    <property type="term" value="F:8-oxo-dGDP phosphatase activity"/>
    <property type="evidence" value="ECO:0007669"/>
    <property type="project" value="TreeGrafter"/>
</dbReference>
<feature type="domain" description="Nudix hydrolase" evidence="12">
    <location>
        <begin position="7"/>
        <end position="141"/>
    </location>
</feature>
<dbReference type="STRING" id="1123308.GCA_000380085_00006"/>
<evidence type="ECO:0000313" key="13">
    <source>
        <dbReference type="EMBL" id="SNU87468.1"/>
    </source>
</evidence>
<dbReference type="GO" id="GO:0044716">
    <property type="term" value="F:8-oxo-GDP phosphatase activity"/>
    <property type="evidence" value="ECO:0007669"/>
    <property type="project" value="TreeGrafter"/>
</dbReference>
<accession>A0A239SRJ6</accession>
<dbReference type="EMBL" id="LT906439">
    <property type="protein sequence ID" value="SNU87468.1"/>
    <property type="molecule type" value="Genomic_DNA"/>
</dbReference>
<keyword evidence="3" id="KW-0515">Mutator protein</keyword>
<evidence type="ECO:0000256" key="8">
    <source>
        <dbReference type="ARBA" id="ARBA00022842"/>
    </source>
</evidence>
<dbReference type="OrthoDB" id="9816289at2"/>
<dbReference type="RefSeq" id="WP_018372559.1">
    <property type="nucleotide sequence ID" value="NZ_LT906439.1"/>
</dbReference>
<dbReference type="InterPro" id="IPR000086">
    <property type="entry name" value="NUDIX_hydrolase_dom"/>
</dbReference>
<keyword evidence="6" id="KW-0227">DNA damage</keyword>
<keyword evidence="9" id="KW-0234">DNA repair</keyword>
<proteinExistence type="inferred from homology"/>
<dbReference type="GO" id="GO:0035539">
    <property type="term" value="F:8-oxo-7,8-dihydrodeoxyguanosine triphosphate pyrophosphatase activity"/>
    <property type="evidence" value="ECO:0007669"/>
    <property type="project" value="UniProtKB-EC"/>
</dbReference>
<evidence type="ECO:0000256" key="3">
    <source>
        <dbReference type="ARBA" id="ARBA00022457"/>
    </source>
</evidence>
<keyword evidence="5" id="KW-0479">Metal-binding</keyword>
<keyword evidence="4" id="KW-0235">DNA replication</keyword>
<keyword evidence="14" id="KW-1185">Reference proteome</keyword>
<dbReference type="Proteomes" id="UP000215185">
    <property type="component" value="Chromosome 1"/>
</dbReference>
<keyword evidence="7 13" id="KW-0378">Hydrolase</keyword>
<comment type="catalytic activity">
    <reaction evidence="10">
        <text>8-oxo-dGTP + H2O = 8-oxo-dGMP + diphosphate + H(+)</text>
        <dbReference type="Rhea" id="RHEA:31575"/>
        <dbReference type="ChEBI" id="CHEBI:15377"/>
        <dbReference type="ChEBI" id="CHEBI:15378"/>
        <dbReference type="ChEBI" id="CHEBI:33019"/>
        <dbReference type="ChEBI" id="CHEBI:63224"/>
        <dbReference type="ChEBI" id="CHEBI:77896"/>
        <dbReference type="EC" id="3.6.1.55"/>
    </reaction>
</comment>
<evidence type="ECO:0000259" key="12">
    <source>
        <dbReference type="PROSITE" id="PS51462"/>
    </source>
</evidence>
<organism evidence="13 14">
    <name type="scientific">Streptococcus merionis</name>
    <dbReference type="NCBI Taxonomy" id="400065"/>
    <lineage>
        <taxon>Bacteria</taxon>
        <taxon>Bacillati</taxon>
        <taxon>Bacillota</taxon>
        <taxon>Bacilli</taxon>
        <taxon>Lactobacillales</taxon>
        <taxon>Streptococcaceae</taxon>
        <taxon>Streptococcus</taxon>
    </lineage>
</organism>
<dbReference type="Pfam" id="PF00293">
    <property type="entry name" value="NUDIX"/>
    <property type="match status" value="1"/>
</dbReference>
<name>A0A239SRJ6_9STRE</name>
<dbReference type="eggNOG" id="COG1051">
    <property type="taxonomic scope" value="Bacteria"/>
</dbReference>
<dbReference type="InterPro" id="IPR047127">
    <property type="entry name" value="MutT-like"/>
</dbReference>
<dbReference type="KEGG" id="smen:SAMEA4412692_0661"/>
<dbReference type="PANTHER" id="PTHR47707">
    <property type="entry name" value="8-OXO-DGTP DIPHOSPHATASE"/>
    <property type="match status" value="1"/>
</dbReference>
<evidence type="ECO:0000256" key="7">
    <source>
        <dbReference type="ARBA" id="ARBA00022801"/>
    </source>
</evidence>
<dbReference type="AlphaFoldDB" id="A0A239SRJ6"/>
<evidence type="ECO:0000256" key="11">
    <source>
        <dbReference type="ARBA" id="ARBA00038905"/>
    </source>
</evidence>
<keyword evidence="8" id="KW-0460">Magnesium</keyword>
<dbReference type="GO" id="GO:0046872">
    <property type="term" value="F:metal ion binding"/>
    <property type="evidence" value="ECO:0007669"/>
    <property type="project" value="UniProtKB-KW"/>
</dbReference>
<evidence type="ECO:0000256" key="10">
    <source>
        <dbReference type="ARBA" id="ARBA00035861"/>
    </source>
</evidence>
<dbReference type="GO" id="GO:0006260">
    <property type="term" value="P:DNA replication"/>
    <property type="evidence" value="ECO:0007669"/>
    <property type="project" value="UniProtKB-KW"/>
</dbReference>
<evidence type="ECO:0000256" key="9">
    <source>
        <dbReference type="ARBA" id="ARBA00023204"/>
    </source>
</evidence>